<sequence>MEMGSEPEMGRMGYETAILLFETDIILPQDELVATSI</sequence>
<reference evidence="1 2" key="1">
    <citation type="submission" date="2017-11" db="EMBL/GenBank/DDBJ databases">
        <title>Complete genome of a free-living desiccation-tolerant cyanobacterium and its photosynthetic adaptation to extreme terrestrial habitat.</title>
        <authorList>
            <person name="Shang J."/>
        </authorList>
    </citation>
    <scope>NUCLEOTIDE SEQUENCE [LARGE SCALE GENOMIC DNA]</scope>
    <source>
        <strain evidence="1 2">CCNUN1</strain>
    </source>
</reference>
<organism evidence="1 2">
    <name type="scientific">Nostoc flagelliforme CCNUN1</name>
    <dbReference type="NCBI Taxonomy" id="2038116"/>
    <lineage>
        <taxon>Bacteria</taxon>
        <taxon>Bacillati</taxon>
        <taxon>Cyanobacteriota</taxon>
        <taxon>Cyanophyceae</taxon>
        <taxon>Nostocales</taxon>
        <taxon>Nostocaceae</taxon>
        <taxon>Nostoc</taxon>
    </lineage>
</organism>
<gene>
    <name evidence="1" type="ORF">COO91_07572</name>
</gene>
<dbReference type="AlphaFoldDB" id="A0A2K8T1E7"/>
<name>A0A2K8T1E7_9NOSO</name>
<proteinExistence type="predicted"/>
<dbReference type="Proteomes" id="UP000232003">
    <property type="component" value="Chromosome"/>
</dbReference>
<evidence type="ECO:0000313" key="1">
    <source>
        <dbReference type="EMBL" id="AUB41524.1"/>
    </source>
</evidence>
<dbReference type="EMBL" id="CP024785">
    <property type="protein sequence ID" value="AUB41524.1"/>
    <property type="molecule type" value="Genomic_DNA"/>
</dbReference>
<accession>A0A2K8T1E7</accession>
<dbReference type="KEGG" id="nfl:COO91_07572"/>
<evidence type="ECO:0000313" key="2">
    <source>
        <dbReference type="Proteomes" id="UP000232003"/>
    </source>
</evidence>
<keyword evidence="2" id="KW-1185">Reference proteome</keyword>
<protein>
    <submittedName>
        <fullName evidence="1">Uncharacterized protein</fullName>
    </submittedName>
</protein>